<dbReference type="EMBL" id="JAULSR010000014">
    <property type="protein sequence ID" value="KAK0609372.1"/>
    <property type="molecule type" value="Genomic_DNA"/>
</dbReference>
<organism evidence="1 2">
    <name type="scientific">Bombardia bombarda</name>
    <dbReference type="NCBI Taxonomy" id="252184"/>
    <lineage>
        <taxon>Eukaryota</taxon>
        <taxon>Fungi</taxon>
        <taxon>Dikarya</taxon>
        <taxon>Ascomycota</taxon>
        <taxon>Pezizomycotina</taxon>
        <taxon>Sordariomycetes</taxon>
        <taxon>Sordariomycetidae</taxon>
        <taxon>Sordariales</taxon>
        <taxon>Lasiosphaeriaceae</taxon>
        <taxon>Bombardia</taxon>
    </lineage>
</organism>
<dbReference type="InterPro" id="IPR029033">
    <property type="entry name" value="His_PPase_superfam"/>
</dbReference>
<reference evidence="1" key="1">
    <citation type="submission" date="2023-06" db="EMBL/GenBank/DDBJ databases">
        <title>Genome-scale phylogeny and comparative genomics of the fungal order Sordariales.</title>
        <authorList>
            <consortium name="Lawrence Berkeley National Laboratory"/>
            <person name="Hensen N."/>
            <person name="Bonometti L."/>
            <person name="Westerberg I."/>
            <person name="Brannstrom I.O."/>
            <person name="Guillou S."/>
            <person name="Cros-Aarteil S."/>
            <person name="Calhoun S."/>
            <person name="Haridas S."/>
            <person name="Kuo A."/>
            <person name="Mondo S."/>
            <person name="Pangilinan J."/>
            <person name="Riley R."/>
            <person name="LaButti K."/>
            <person name="Andreopoulos B."/>
            <person name="Lipzen A."/>
            <person name="Chen C."/>
            <person name="Yanf M."/>
            <person name="Daum C."/>
            <person name="Ng V."/>
            <person name="Clum A."/>
            <person name="Steindorff A."/>
            <person name="Ohm R."/>
            <person name="Martin F."/>
            <person name="Silar P."/>
            <person name="Natvig D."/>
            <person name="Lalanne C."/>
            <person name="Gautier V."/>
            <person name="Ament-velasquez S.L."/>
            <person name="Kruys A."/>
            <person name="Hutchinson M.I."/>
            <person name="Powell A.J."/>
            <person name="Barry K."/>
            <person name="Miller A.N."/>
            <person name="Grigoriev I.V."/>
            <person name="Debuchy R."/>
            <person name="Gladieux P."/>
            <person name="Thoren M.H."/>
            <person name="Johannesson H."/>
        </authorList>
    </citation>
    <scope>NUCLEOTIDE SEQUENCE</scope>
    <source>
        <strain evidence="1">SMH3391-2</strain>
    </source>
</reference>
<gene>
    <name evidence="1" type="ORF">B0T17DRAFT_137393</name>
</gene>
<accession>A0AA39W9J4</accession>
<comment type="caution">
    <text evidence="1">The sequence shown here is derived from an EMBL/GenBank/DDBJ whole genome shotgun (WGS) entry which is preliminary data.</text>
</comment>
<dbReference type="SUPFAM" id="SSF53254">
    <property type="entry name" value="Phosphoglycerate mutase-like"/>
    <property type="match status" value="1"/>
</dbReference>
<dbReference type="AlphaFoldDB" id="A0AA39W9J4"/>
<keyword evidence="2" id="KW-1185">Reference proteome</keyword>
<evidence type="ECO:0000313" key="2">
    <source>
        <dbReference type="Proteomes" id="UP001174934"/>
    </source>
</evidence>
<evidence type="ECO:0000313" key="1">
    <source>
        <dbReference type="EMBL" id="KAK0609372.1"/>
    </source>
</evidence>
<proteinExistence type="predicted"/>
<dbReference type="Proteomes" id="UP001174934">
    <property type="component" value="Unassembled WGS sequence"/>
</dbReference>
<protein>
    <submittedName>
        <fullName evidence="1">Uncharacterized protein</fullName>
    </submittedName>
</protein>
<sequence length="136" mass="15264">MMSSPGATTAPACPSGLNIDANRLVRSAYPSWRAKPNIGPLSEYWPYCSAAQRFTQVVMEAQEMDEYFVRVRYNDRIMTIPGCRAEGKHLDGDESLCTLSAFKSIVDKFTPRNWRYACRSNLGALLTTRNDEPAGY</sequence>
<name>A0AA39W9J4_9PEZI</name>
<dbReference type="Gene3D" id="3.40.50.1240">
    <property type="entry name" value="Phosphoglycerate mutase-like"/>
    <property type="match status" value="1"/>
</dbReference>